<dbReference type="EMBL" id="CABPRJ010001448">
    <property type="protein sequence ID" value="VVC37520.1"/>
    <property type="molecule type" value="Genomic_DNA"/>
</dbReference>
<dbReference type="PROSITE" id="PS00028">
    <property type="entry name" value="ZINC_FINGER_C2H2_1"/>
    <property type="match status" value="1"/>
</dbReference>
<accession>A0A5E4N588</accession>
<dbReference type="InterPro" id="IPR013087">
    <property type="entry name" value="Znf_C2H2_type"/>
</dbReference>
<dbReference type="GO" id="GO:0008270">
    <property type="term" value="F:zinc ion binding"/>
    <property type="evidence" value="ECO:0007669"/>
    <property type="project" value="UniProtKB-KW"/>
</dbReference>
<dbReference type="OrthoDB" id="6625125at2759"/>
<keyword evidence="1" id="KW-0863">Zinc-finger</keyword>
<keyword evidence="4" id="KW-1185">Reference proteome</keyword>
<feature type="domain" description="C2H2-type" evidence="2">
    <location>
        <begin position="169"/>
        <end position="197"/>
    </location>
</feature>
<evidence type="ECO:0000313" key="4">
    <source>
        <dbReference type="Proteomes" id="UP000325440"/>
    </source>
</evidence>
<name>A0A5E4N588_9HEMI</name>
<dbReference type="PROSITE" id="PS50157">
    <property type="entry name" value="ZINC_FINGER_C2H2_2"/>
    <property type="match status" value="2"/>
</dbReference>
<reference evidence="3 4" key="1">
    <citation type="submission" date="2019-08" db="EMBL/GenBank/DDBJ databases">
        <authorList>
            <person name="Alioto T."/>
            <person name="Alioto T."/>
            <person name="Gomez Garrido J."/>
        </authorList>
    </citation>
    <scope>NUCLEOTIDE SEQUENCE [LARGE SCALE GENOMIC DNA]</scope>
</reference>
<evidence type="ECO:0000313" key="3">
    <source>
        <dbReference type="EMBL" id="VVC37520.1"/>
    </source>
</evidence>
<protein>
    <submittedName>
        <fullName evidence="3">Zinc finger C2H2-type</fullName>
    </submittedName>
</protein>
<evidence type="ECO:0000256" key="1">
    <source>
        <dbReference type="PROSITE-ProRule" id="PRU00042"/>
    </source>
</evidence>
<organism evidence="3 4">
    <name type="scientific">Cinara cedri</name>
    <dbReference type="NCBI Taxonomy" id="506608"/>
    <lineage>
        <taxon>Eukaryota</taxon>
        <taxon>Metazoa</taxon>
        <taxon>Ecdysozoa</taxon>
        <taxon>Arthropoda</taxon>
        <taxon>Hexapoda</taxon>
        <taxon>Insecta</taxon>
        <taxon>Pterygota</taxon>
        <taxon>Neoptera</taxon>
        <taxon>Paraneoptera</taxon>
        <taxon>Hemiptera</taxon>
        <taxon>Sternorrhyncha</taxon>
        <taxon>Aphidomorpha</taxon>
        <taxon>Aphidoidea</taxon>
        <taxon>Aphididae</taxon>
        <taxon>Lachninae</taxon>
        <taxon>Cinara</taxon>
    </lineage>
</organism>
<dbReference type="AlphaFoldDB" id="A0A5E4N588"/>
<sequence length="243" mass="28611">MHINKNGFGSFGGNLLMKKKNQYDQYEVTNAWADIYFESGRQIVNNGVALNDTYCLIDTTYQKHYLKKYKEFKTNEMKSNFAFQKMISIPKIFGLFKCMKKLCSKVFSDKILFELHIQSHISSTGKNKVLETQINTMEQLKQCAYCFKKCDDVESLATHISEKYSFCKYFCPFCFYRAYTPHHVLVHQTLIHTKNKPKIIQLEYDEGVNDRSTEVLMVVDYNDFIMPYKCNVEDYLAPLCEFF</sequence>
<feature type="domain" description="C2H2-type" evidence="2">
    <location>
        <begin position="96"/>
        <end position="125"/>
    </location>
</feature>
<evidence type="ECO:0000259" key="2">
    <source>
        <dbReference type="PROSITE" id="PS50157"/>
    </source>
</evidence>
<keyword evidence="1" id="KW-0479">Metal-binding</keyword>
<gene>
    <name evidence="3" type="ORF">CINCED_3A018348</name>
</gene>
<dbReference type="SMART" id="SM00355">
    <property type="entry name" value="ZnF_C2H2"/>
    <property type="match status" value="2"/>
</dbReference>
<keyword evidence="1" id="KW-0862">Zinc</keyword>
<proteinExistence type="predicted"/>
<dbReference type="Proteomes" id="UP000325440">
    <property type="component" value="Unassembled WGS sequence"/>
</dbReference>